<sequence>MNKKGFSLAELMVAITILGIIMAGVVMVMINSDRAKRKNDMIIEAQQQGGAALEMLVRDIRTSGYGIPMESDQPVIAYATPFEIIFNSNLNPWPDSLGQKQPRAYDPNVNPTCPNYSVGIQYGAGVETYRYTFDSDNSGTFAAADRADDVFERKTINPNDVVLLRQAYGKMDDNTNNVYPTRNFNIALVRGPASATDTSVIPMFQYWYRNTSGVLQLVGDSNGDTVLTGNERLFANPSTAIISSIELITITVTTETRSPVDGNRYRRVTVSTTTNLANVPNTTAKYSITGKLVVDGSGTFIQGGKVYLNTGALQTSVSDGTYNFAVEAGSYTVMPEKLFQYSGTYYVLKNPQDSGVTVTTSDITDVDFRYVSIASGAMGAIGGKVYNDTLDTIGGLTVGERGITGVIVSASGKAAVADSTTIALSTTTDALGDYSFALPRGIFTITETDSVGYFSTTPNTVVDTISADGENDLSVNFGDSKAAAGAINIIVWKDADKDTLRDSTEALLPNVFCAVFNSNSGNIVASGRTDGTGKFFAYVPGDSIYTVMEIDPDSMVSTCALSRTMGDSTSWVRSADFNKISNLSVPKDSTRYVMFGDVPGFVAIALGQTEKVLSLATPNCEEYKNPPGAKANPQSAYADNDIVLGTVNSAGLISNLLVWYNRFGSPDTTPNALFPANYDRSYNLSYDITALATGDLDNPSITDDVICGLVKNTSGYNISVGLTHDGGGSGVNKDTLKGLLRYSVRNYSTFGGSANETVLALATGGLTNSNEVDFVVGTKDDENLGHIEIWRNRTGDTTGIFDRDTVMYHAGTGVNIGEVHSIYLADVVDSTGSVGNDVPKFYQDLIIGTKTGSYPSYSGQLIIFRRKGFNRRFELQRCYNITDGYINSVAAYLSGHSGLLDIVCGLRVLGSAEDDYRGRIDLWFNNGNGTFGASNAPNQTLDVYGEVLALATGQFNGDNINDIAFGVKIEEFMGGTRLAQCSAGQLPSSYSDLFGGQYTGEVVTVNAAPLRPTHTKPDIIVGERFEDGGVGYGRVIIYFNTN</sequence>
<dbReference type="NCBIfam" id="TIGR02532">
    <property type="entry name" value="IV_pilin_GFxxxE"/>
    <property type="match status" value="1"/>
</dbReference>
<dbReference type="InterPro" id="IPR028994">
    <property type="entry name" value="Integrin_alpha_N"/>
</dbReference>
<dbReference type="InterPro" id="IPR013783">
    <property type="entry name" value="Ig-like_fold"/>
</dbReference>
<evidence type="ECO:0000256" key="1">
    <source>
        <dbReference type="SAM" id="Phobius"/>
    </source>
</evidence>
<keyword evidence="1" id="KW-1133">Transmembrane helix</keyword>
<dbReference type="InterPro" id="IPR012902">
    <property type="entry name" value="N_methyl_site"/>
</dbReference>
<dbReference type="SUPFAM" id="SSF54523">
    <property type="entry name" value="Pili subunits"/>
    <property type="match status" value="1"/>
</dbReference>
<protein>
    <recommendedName>
        <fullName evidence="4">SD-repeat containing protein B domain-containing protein</fullName>
    </recommendedName>
</protein>
<feature type="transmembrane region" description="Helical" evidence="1">
    <location>
        <begin position="12"/>
        <end position="30"/>
    </location>
</feature>
<gene>
    <name evidence="2" type="ORF">A2024_07525</name>
</gene>
<reference evidence="2 3" key="1">
    <citation type="journal article" date="2016" name="Nat. Commun.">
        <title>Thousands of microbial genomes shed light on interconnected biogeochemical processes in an aquifer system.</title>
        <authorList>
            <person name="Anantharaman K."/>
            <person name="Brown C.T."/>
            <person name="Hug L.A."/>
            <person name="Sharon I."/>
            <person name="Castelle C.J."/>
            <person name="Probst A.J."/>
            <person name="Thomas B.C."/>
            <person name="Singh A."/>
            <person name="Wilkins M.J."/>
            <person name="Karaoz U."/>
            <person name="Brodie E.L."/>
            <person name="Williams K.H."/>
            <person name="Hubbard S.S."/>
            <person name="Banfield J.F."/>
        </authorList>
    </citation>
    <scope>NUCLEOTIDE SEQUENCE [LARGE SCALE GENOMIC DNA]</scope>
</reference>
<dbReference type="AlphaFoldDB" id="A0A1F5RJ28"/>
<proteinExistence type="predicted"/>
<dbReference type="Proteomes" id="UP000177230">
    <property type="component" value="Unassembled WGS sequence"/>
</dbReference>
<dbReference type="Pfam" id="PF07963">
    <property type="entry name" value="N_methyl"/>
    <property type="match status" value="1"/>
</dbReference>
<dbReference type="EMBL" id="MFFM01000007">
    <property type="protein sequence ID" value="OGF14183.1"/>
    <property type="molecule type" value="Genomic_DNA"/>
</dbReference>
<evidence type="ECO:0000313" key="3">
    <source>
        <dbReference type="Proteomes" id="UP000177230"/>
    </source>
</evidence>
<dbReference type="Gene3D" id="2.60.40.10">
    <property type="entry name" value="Immunoglobulins"/>
    <property type="match status" value="2"/>
</dbReference>
<accession>A0A1F5RJ28</accession>
<dbReference type="SUPFAM" id="SSF69318">
    <property type="entry name" value="Integrin alpha N-terminal domain"/>
    <property type="match status" value="1"/>
</dbReference>
<comment type="caution">
    <text evidence="2">The sequence shown here is derived from an EMBL/GenBank/DDBJ whole genome shotgun (WGS) entry which is preliminary data.</text>
</comment>
<name>A0A1F5RJ28_9BACT</name>
<keyword evidence="1" id="KW-0812">Transmembrane</keyword>
<evidence type="ECO:0000313" key="2">
    <source>
        <dbReference type="EMBL" id="OGF14183.1"/>
    </source>
</evidence>
<evidence type="ECO:0008006" key="4">
    <source>
        <dbReference type="Google" id="ProtNLM"/>
    </source>
</evidence>
<dbReference type="SUPFAM" id="SSF117074">
    <property type="entry name" value="Hypothetical protein PA1324"/>
    <property type="match status" value="1"/>
</dbReference>
<dbReference type="InterPro" id="IPR045584">
    <property type="entry name" value="Pilin-like"/>
</dbReference>
<organism evidence="2 3">
    <name type="scientific">Candidatus Edwardsbacteria bacterium GWF2_54_11</name>
    <dbReference type="NCBI Taxonomy" id="1817851"/>
    <lineage>
        <taxon>Bacteria</taxon>
        <taxon>Candidatus Edwardsiibacteriota</taxon>
    </lineage>
</organism>
<keyword evidence="1" id="KW-0472">Membrane</keyword>